<dbReference type="GO" id="GO:0030288">
    <property type="term" value="C:outer membrane-bounded periplasmic space"/>
    <property type="evidence" value="ECO:0007669"/>
    <property type="project" value="TreeGrafter"/>
</dbReference>
<evidence type="ECO:0000313" key="3">
    <source>
        <dbReference type="EMBL" id="TET29016.1"/>
    </source>
</evidence>
<dbReference type="Gene3D" id="3.40.630.40">
    <property type="entry name" value="Zn-dependent exopeptidases"/>
    <property type="match status" value="1"/>
</dbReference>
<dbReference type="SMART" id="SM00646">
    <property type="entry name" value="Ami_3"/>
    <property type="match status" value="1"/>
</dbReference>
<dbReference type="PANTHER" id="PTHR30404:SF0">
    <property type="entry name" value="N-ACETYLMURAMOYL-L-ALANINE AMIDASE AMIC"/>
    <property type="match status" value="1"/>
</dbReference>
<evidence type="ECO:0000313" key="4">
    <source>
        <dbReference type="Proteomes" id="UP000316517"/>
    </source>
</evidence>
<dbReference type="InterPro" id="IPR050695">
    <property type="entry name" value="N-acetylmuramoyl_amidase_3"/>
</dbReference>
<accession>A0A523TF97</accession>
<dbReference type="AlphaFoldDB" id="A0A523TF97"/>
<evidence type="ECO:0000256" key="1">
    <source>
        <dbReference type="ARBA" id="ARBA00022801"/>
    </source>
</evidence>
<reference evidence="3 4" key="1">
    <citation type="submission" date="2019-03" db="EMBL/GenBank/DDBJ databases">
        <title>Metabolic potential of uncultured bacteria and archaea associated with petroleum seepage in deep-sea sediments.</title>
        <authorList>
            <person name="Dong X."/>
            <person name="Hubert C."/>
        </authorList>
    </citation>
    <scope>NUCLEOTIDE SEQUENCE [LARGE SCALE GENOMIC DNA]</scope>
    <source>
        <strain evidence="3">E44_bin3</strain>
    </source>
</reference>
<feature type="domain" description="MurNAc-LAA" evidence="2">
    <location>
        <begin position="231"/>
        <end position="380"/>
    </location>
</feature>
<dbReference type="Gene3D" id="2.60.40.3500">
    <property type="match status" value="1"/>
</dbReference>
<dbReference type="Pfam" id="PF01520">
    <property type="entry name" value="Amidase_3"/>
    <property type="match status" value="1"/>
</dbReference>
<protein>
    <submittedName>
        <fullName evidence="3">N-acetylmuramoyl-L-alanine amidase</fullName>
    </submittedName>
</protein>
<dbReference type="CDD" id="cd02696">
    <property type="entry name" value="MurNAc-LAA"/>
    <property type="match status" value="1"/>
</dbReference>
<proteinExistence type="predicted"/>
<organism evidence="3 4">
    <name type="scientific">Aerophobetes bacterium</name>
    <dbReference type="NCBI Taxonomy" id="2030807"/>
    <lineage>
        <taxon>Bacteria</taxon>
        <taxon>Candidatus Aerophobota</taxon>
    </lineage>
</organism>
<dbReference type="EMBL" id="SOJT01000102">
    <property type="protein sequence ID" value="TET29016.1"/>
    <property type="molecule type" value="Genomic_DNA"/>
</dbReference>
<dbReference type="InterPro" id="IPR002508">
    <property type="entry name" value="MurNAc-LAA_cat"/>
</dbReference>
<gene>
    <name evidence="3" type="ORF">E3J68_02485</name>
</gene>
<dbReference type="GO" id="GO:0008745">
    <property type="term" value="F:N-acetylmuramoyl-L-alanine amidase activity"/>
    <property type="evidence" value="ECO:0007669"/>
    <property type="project" value="InterPro"/>
</dbReference>
<name>A0A523TF97_UNCAE</name>
<dbReference type="GO" id="GO:0009253">
    <property type="term" value="P:peptidoglycan catabolic process"/>
    <property type="evidence" value="ECO:0007669"/>
    <property type="project" value="InterPro"/>
</dbReference>
<dbReference type="InterPro" id="IPR021731">
    <property type="entry name" value="AMIN_dom"/>
</dbReference>
<sequence length="387" mass="43197">MRKLGALLVGLSLLLFLFVPLTQAQIQYEVGKVTYESHSDYTRVFIEVSPETGYVVKDLHHPPRLLVNLYPASLISLSREIKVGDRFVESIRLDQESKGVVRVVLDLNLSNVTSSVDLSSDPSRLLIEIRGPEEDLVAAILKEKDSPIIREEEFPSTAPPPKKEKTIYTIVLDPGHGGKDPGAIGRSTGLKEKEVTLQVAKEVARLLRNEAGIRVYLTRNTDQYLSLDRRTEIANQLGADMFISIHANSGYRRHAKGVETFFNSRYSYGEGAEEVAARENKPLGSENIPDEAKLIIWDLIQNAYRSESNDLAHTVQKELVQTTDGEDRGVKSAGFYVLRGAAMPAILVEIGFLSNASEETMLRKKDFREKIALGIVKGIKRYYQGKL</sequence>
<evidence type="ECO:0000259" key="2">
    <source>
        <dbReference type="SMART" id="SM00646"/>
    </source>
</evidence>
<dbReference type="SUPFAM" id="SSF53187">
    <property type="entry name" value="Zn-dependent exopeptidases"/>
    <property type="match status" value="1"/>
</dbReference>
<dbReference type="PANTHER" id="PTHR30404">
    <property type="entry name" value="N-ACETYLMURAMOYL-L-ALANINE AMIDASE"/>
    <property type="match status" value="1"/>
</dbReference>
<keyword evidence="1" id="KW-0378">Hydrolase</keyword>
<dbReference type="Pfam" id="PF11741">
    <property type="entry name" value="AMIN"/>
    <property type="match status" value="1"/>
</dbReference>
<comment type="caution">
    <text evidence="3">The sequence shown here is derived from an EMBL/GenBank/DDBJ whole genome shotgun (WGS) entry which is preliminary data.</text>
</comment>
<dbReference type="Proteomes" id="UP000316517">
    <property type="component" value="Unassembled WGS sequence"/>
</dbReference>
<dbReference type="FunFam" id="3.40.630.40:FF:000005">
    <property type="entry name" value="N-acetylmuramoyl-L-alanine amidase (AmiA)"/>
    <property type="match status" value="1"/>
</dbReference>